<dbReference type="STRING" id="1353952.A0A165J238"/>
<keyword evidence="3 8" id="KW-0813">Transport</keyword>
<dbReference type="InterPro" id="IPR020396">
    <property type="entry name" value="NADH_UbQ_OxRdtase_CS"/>
</dbReference>
<protein>
    <submittedName>
        <fullName evidence="11">Or F420H2 dehydrogenase</fullName>
    </submittedName>
</protein>
<keyword evidence="12" id="KW-1185">Reference proteome</keyword>
<dbReference type="AlphaFoldDB" id="A0A165J238"/>
<evidence type="ECO:0000256" key="5">
    <source>
        <dbReference type="ARBA" id="ARBA00023027"/>
    </source>
</evidence>
<reference evidence="11 12" key="1">
    <citation type="journal article" date="2016" name="Mol. Biol. Evol.">
        <title>Comparative Genomics of Early-Diverging Mushroom-Forming Fungi Provides Insights into the Origins of Lignocellulose Decay Capabilities.</title>
        <authorList>
            <person name="Nagy L.G."/>
            <person name="Riley R."/>
            <person name="Tritt A."/>
            <person name="Adam C."/>
            <person name="Daum C."/>
            <person name="Floudas D."/>
            <person name="Sun H."/>
            <person name="Yadav J.S."/>
            <person name="Pangilinan J."/>
            <person name="Larsson K.H."/>
            <person name="Matsuura K."/>
            <person name="Barry K."/>
            <person name="Labutti K."/>
            <person name="Kuo R."/>
            <person name="Ohm R.A."/>
            <person name="Bhattacharya S.S."/>
            <person name="Shirouzu T."/>
            <person name="Yoshinaga Y."/>
            <person name="Martin F.M."/>
            <person name="Grigoriev I.V."/>
            <person name="Hibbett D.S."/>
        </authorList>
    </citation>
    <scope>NUCLEOTIDE SEQUENCE [LARGE SCALE GENOMIC DNA]</scope>
    <source>
        <strain evidence="11 12">HHB12733</strain>
    </source>
</reference>
<dbReference type="PANTHER" id="PTHR10884">
    <property type="entry name" value="NADH DEHYDROGENASE UBIQUINONE IRON-SULFUR PROTEIN 3"/>
    <property type="match status" value="1"/>
</dbReference>
<dbReference type="Pfam" id="PF00329">
    <property type="entry name" value="Complex1_30kDa"/>
    <property type="match status" value="1"/>
</dbReference>
<sequence length="273" mass="31201">MASRAAAALLRGAKAARFVPKPAIRSAAAYSTSARRLASESPFKEPAGADNYATHYAPITGEMHEYGAYLLQCLPKFIQQFSVYKDELIIYTAPTGVIPVLTFLRDHSQCQYKQVMDIAGVDYPTKSQRFEVVYNLLSLRYGTRIRVKTYADEVNPVPSAAGIFRGADWYEREAWDMYGIFFENHPDLRRILTDYGFEGHPFRKDFPLTGYVEVRYDDEKKRVVYEPLQMTQAFRNFADALSPWEMVGDGKDVKPETFKIKPPPPPKKEEQKK</sequence>
<dbReference type="InterPro" id="IPR010218">
    <property type="entry name" value="NADH_DH_suC"/>
</dbReference>
<evidence type="ECO:0000256" key="3">
    <source>
        <dbReference type="ARBA" id="ARBA00022448"/>
    </source>
</evidence>
<comment type="subcellular location">
    <subcellularLocation>
        <location evidence="1">Mitochondrion</location>
    </subcellularLocation>
</comment>
<dbReference type="Proteomes" id="UP000076842">
    <property type="component" value="Unassembled WGS sequence"/>
</dbReference>
<keyword evidence="4 8" id="KW-1278">Translocase</keyword>
<dbReference type="OrthoDB" id="37721at2759"/>
<keyword evidence="5 8" id="KW-0520">NAD</keyword>
<dbReference type="NCBIfam" id="TIGR01961">
    <property type="entry name" value="NuoC_fam"/>
    <property type="match status" value="1"/>
</dbReference>
<evidence type="ECO:0000256" key="7">
    <source>
        <dbReference type="ARBA" id="ARBA00049551"/>
    </source>
</evidence>
<proteinExistence type="inferred from homology"/>
<feature type="compositionally biased region" description="Basic and acidic residues" evidence="9">
    <location>
        <begin position="248"/>
        <end position="259"/>
    </location>
</feature>
<dbReference type="Gene3D" id="3.30.460.80">
    <property type="entry name" value="NADH:ubiquinone oxidoreductase, 30kDa subunit"/>
    <property type="match status" value="1"/>
</dbReference>
<evidence type="ECO:0000256" key="9">
    <source>
        <dbReference type="SAM" id="MobiDB-lite"/>
    </source>
</evidence>
<dbReference type="InterPro" id="IPR037232">
    <property type="entry name" value="NADH_quin_OxRdtase_su_C/D-like"/>
</dbReference>
<keyword evidence="6" id="KW-0830">Ubiquinone</keyword>
<evidence type="ECO:0000256" key="1">
    <source>
        <dbReference type="ARBA" id="ARBA00004173"/>
    </source>
</evidence>
<feature type="domain" description="NADH:ubiquinone oxidoreductase 30kDa subunit" evidence="10">
    <location>
        <begin position="91"/>
        <end position="211"/>
    </location>
</feature>
<evidence type="ECO:0000313" key="11">
    <source>
        <dbReference type="EMBL" id="KZT61270.1"/>
    </source>
</evidence>
<dbReference type="GO" id="GO:0005739">
    <property type="term" value="C:mitochondrion"/>
    <property type="evidence" value="ECO:0007669"/>
    <property type="project" value="UniProtKB-SubCell"/>
</dbReference>
<comment type="catalytic activity">
    <reaction evidence="7">
        <text>a ubiquinone + NADH + 5 H(+)(in) = a ubiquinol + NAD(+) + 4 H(+)(out)</text>
        <dbReference type="Rhea" id="RHEA:29091"/>
        <dbReference type="Rhea" id="RHEA-COMP:9565"/>
        <dbReference type="Rhea" id="RHEA-COMP:9566"/>
        <dbReference type="ChEBI" id="CHEBI:15378"/>
        <dbReference type="ChEBI" id="CHEBI:16389"/>
        <dbReference type="ChEBI" id="CHEBI:17976"/>
        <dbReference type="ChEBI" id="CHEBI:57540"/>
        <dbReference type="ChEBI" id="CHEBI:57945"/>
        <dbReference type="EC" id="7.1.1.2"/>
    </reaction>
</comment>
<evidence type="ECO:0000259" key="10">
    <source>
        <dbReference type="Pfam" id="PF00329"/>
    </source>
</evidence>
<evidence type="ECO:0000313" key="12">
    <source>
        <dbReference type="Proteomes" id="UP000076842"/>
    </source>
</evidence>
<evidence type="ECO:0000256" key="6">
    <source>
        <dbReference type="ARBA" id="ARBA00023075"/>
    </source>
</evidence>
<name>A0A165J238_9BASI</name>
<dbReference type="EMBL" id="KV423924">
    <property type="protein sequence ID" value="KZT61270.1"/>
    <property type="molecule type" value="Genomic_DNA"/>
</dbReference>
<dbReference type="HAMAP" id="MF_01357">
    <property type="entry name" value="NDH1_NuoC"/>
    <property type="match status" value="1"/>
</dbReference>
<dbReference type="GO" id="GO:0016020">
    <property type="term" value="C:membrane"/>
    <property type="evidence" value="ECO:0007669"/>
    <property type="project" value="UniProtKB-ARBA"/>
</dbReference>
<accession>A0A165J238</accession>
<evidence type="ECO:0000256" key="8">
    <source>
        <dbReference type="RuleBase" id="RU003456"/>
    </source>
</evidence>
<gene>
    <name evidence="11" type="ORF">CALCODRAFT_464316</name>
</gene>
<feature type="region of interest" description="Disordered" evidence="9">
    <location>
        <begin position="248"/>
        <end position="273"/>
    </location>
</feature>
<dbReference type="SUPFAM" id="SSF143243">
    <property type="entry name" value="Nqo5-like"/>
    <property type="match status" value="1"/>
</dbReference>
<evidence type="ECO:0000256" key="4">
    <source>
        <dbReference type="ARBA" id="ARBA00022967"/>
    </source>
</evidence>
<organism evidence="11 12">
    <name type="scientific">Calocera cornea HHB12733</name>
    <dbReference type="NCBI Taxonomy" id="1353952"/>
    <lineage>
        <taxon>Eukaryota</taxon>
        <taxon>Fungi</taxon>
        <taxon>Dikarya</taxon>
        <taxon>Basidiomycota</taxon>
        <taxon>Agaricomycotina</taxon>
        <taxon>Dacrymycetes</taxon>
        <taxon>Dacrymycetales</taxon>
        <taxon>Dacrymycetaceae</taxon>
        <taxon>Calocera</taxon>
    </lineage>
</organism>
<dbReference type="GO" id="GO:0008137">
    <property type="term" value="F:NADH dehydrogenase (ubiquinone) activity"/>
    <property type="evidence" value="ECO:0007669"/>
    <property type="project" value="UniProtKB-EC"/>
</dbReference>
<dbReference type="GO" id="GO:0016651">
    <property type="term" value="F:oxidoreductase activity, acting on NAD(P)H"/>
    <property type="evidence" value="ECO:0007669"/>
    <property type="project" value="InterPro"/>
</dbReference>
<evidence type="ECO:0000256" key="2">
    <source>
        <dbReference type="ARBA" id="ARBA00007569"/>
    </source>
</evidence>
<dbReference type="NCBIfam" id="NF004733">
    <property type="entry name" value="PRK06074.1-5"/>
    <property type="match status" value="1"/>
</dbReference>
<dbReference type="PROSITE" id="PS00542">
    <property type="entry name" value="COMPLEX1_30K"/>
    <property type="match status" value="1"/>
</dbReference>
<dbReference type="InParanoid" id="A0A165J238"/>
<dbReference type="FunFam" id="3.30.460.80:FF:000002">
    <property type="entry name" value="NADH dehydrogenase iron-sulfur protein 3, mitochondrial"/>
    <property type="match status" value="1"/>
</dbReference>
<dbReference type="PANTHER" id="PTHR10884:SF14">
    <property type="entry name" value="NADH DEHYDROGENASE [UBIQUINONE] IRON-SULFUR PROTEIN 3, MITOCHONDRIAL"/>
    <property type="match status" value="1"/>
</dbReference>
<dbReference type="InterPro" id="IPR001268">
    <property type="entry name" value="NADH_UbQ_OxRdtase_30kDa_su"/>
</dbReference>
<comment type="similarity">
    <text evidence="2 8">Belongs to the complex I 30 kDa subunit family.</text>
</comment>